<evidence type="ECO:0000313" key="1">
    <source>
        <dbReference type="EMBL" id="EGC36645.1"/>
    </source>
</evidence>
<accession>F0ZHC3</accession>
<dbReference type="Proteomes" id="UP000001064">
    <property type="component" value="Unassembled WGS sequence"/>
</dbReference>
<dbReference type="FunCoup" id="F0ZHC3">
    <property type="interactions" value="1"/>
</dbReference>
<protein>
    <submittedName>
        <fullName evidence="1">Uncharacterized protein</fullName>
    </submittedName>
</protein>
<reference evidence="2" key="1">
    <citation type="journal article" date="2011" name="Genome Biol.">
        <title>Comparative genomics of the social amoebae Dictyostelium discoideum and Dictyostelium purpureum.</title>
        <authorList>
            <consortium name="US DOE Joint Genome Institute (JGI-PGF)"/>
            <person name="Sucgang R."/>
            <person name="Kuo A."/>
            <person name="Tian X."/>
            <person name="Salerno W."/>
            <person name="Parikh A."/>
            <person name="Feasley C.L."/>
            <person name="Dalin E."/>
            <person name="Tu H."/>
            <person name="Huang E."/>
            <person name="Barry K."/>
            <person name="Lindquist E."/>
            <person name="Shapiro H."/>
            <person name="Bruce D."/>
            <person name="Schmutz J."/>
            <person name="Salamov A."/>
            <person name="Fey P."/>
            <person name="Gaudet P."/>
            <person name="Anjard C."/>
            <person name="Babu M.M."/>
            <person name="Basu S."/>
            <person name="Bushmanova Y."/>
            <person name="van der Wel H."/>
            <person name="Katoh-Kurasawa M."/>
            <person name="Dinh C."/>
            <person name="Coutinho P.M."/>
            <person name="Saito T."/>
            <person name="Elias M."/>
            <person name="Schaap P."/>
            <person name="Kay R.R."/>
            <person name="Henrissat B."/>
            <person name="Eichinger L."/>
            <person name="Rivero F."/>
            <person name="Putnam N.H."/>
            <person name="West C.M."/>
            <person name="Loomis W.F."/>
            <person name="Chisholm R.L."/>
            <person name="Shaulsky G."/>
            <person name="Strassmann J.E."/>
            <person name="Queller D.C."/>
            <person name="Kuspa A."/>
            <person name="Grigoriev I.V."/>
        </authorList>
    </citation>
    <scope>NUCLEOTIDE SEQUENCE [LARGE SCALE GENOMIC DNA]</scope>
    <source>
        <strain evidence="2">QSDP1</strain>
    </source>
</reference>
<gene>
    <name evidence="1" type="ORF">DICPUDRAFT_150822</name>
</gene>
<dbReference type="PANTHER" id="PTHR37515:SF2">
    <property type="entry name" value="YALI0C09240P"/>
    <property type="match status" value="1"/>
</dbReference>
<dbReference type="OMA" id="SHGRYGI"/>
<dbReference type="VEuPathDB" id="AmoebaDB:DICPUDRAFT_150822"/>
<dbReference type="EMBL" id="GL871020">
    <property type="protein sequence ID" value="EGC36645.1"/>
    <property type="molecule type" value="Genomic_DNA"/>
</dbReference>
<dbReference type="KEGG" id="dpp:DICPUDRAFT_150822"/>
<sequence length="190" mass="21478">MDKLQYSDATPEEIDLIKNSEPSDKLKNIFKAIGGPKSDASSIQVFKNKLIEDAQWRIDVGLDQASPEISTNGDDLVKETIIKDNIKEVYCYINGYFDQPATIKVVRPDSSVPLSNIELLAIYTSAYQWIYKEEESQVGNPGHIEGMLNRDQSHGRYGIYGHDLGDLVYNSFSDISIYSSFIYCEFRVDS</sequence>
<evidence type="ECO:0000313" key="2">
    <source>
        <dbReference type="Proteomes" id="UP000001064"/>
    </source>
</evidence>
<name>F0ZHC3_DICPU</name>
<keyword evidence="2" id="KW-1185">Reference proteome</keyword>
<dbReference type="OrthoDB" id="22097at2759"/>
<dbReference type="GeneID" id="10504207"/>
<dbReference type="RefSeq" id="XP_003286813.1">
    <property type="nucleotide sequence ID" value="XM_003286765.1"/>
</dbReference>
<dbReference type="InParanoid" id="F0ZHC3"/>
<organism evidence="1 2">
    <name type="scientific">Dictyostelium purpureum</name>
    <name type="common">Slime mold</name>
    <dbReference type="NCBI Taxonomy" id="5786"/>
    <lineage>
        <taxon>Eukaryota</taxon>
        <taxon>Amoebozoa</taxon>
        <taxon>Evosea</taxon>
        <taxon>Eumycetozoa</taxon>
        <taxon>Dictyostelia</taxon>
        <taxon>Dictyosteliales</taxon>
        <taxon>Dictyosteliaceae</taxon>
        <taxon>Dictyostelium</taxon>
    </lineage>
</organism>
<dbReference type="PANTHER" id="PTHR37515">
    <property type="entry name" value="YALI0C09240P"/>
    <property type="match status" value="1"/>
</dbReference>
<proteinExistence type="predicted"/>
<dbReference type="eggNOG" id="ENOG502SCJT">
    <property type="taxonomic scope" value="Eukaryota"/>
</dbReference>
<dbReference type="AlphaFoldDB" id="F0ZHC3"/>